<keyword evidence="2" id="KW-1185">Reference proteome</keyword>
<evidence type="ECO:0000313" key="2">
    <source>
        <dbReference type="Proteomes" id="UP000199170"/>
    </source>
</evidence>
<proteinExistence type="predicted"/>
<protein>
    <submittedName>
        <fullName evidence="1">Uncharacterized protein</fullName>
    </submittedName>
</protein>
<dbReference type="Proteomes" id="UP000199170">
    <property type="component" value="Unassembled WGS sequence"/>
</dbReference>
<accession>A0A1H3IUS2</accession>
<reference evidence="2" key="1">
    <citation type="submission" date="2016-10" db="EMBL/GenBank/DDBJ databases">
        <authorList>
            <person name="Varghese N."/>
            <person name="Submissions S."/>
        </authorList>
    </citation>
    <scope>NUCLEOTIDE SEQUENCE [LARGE SCALE GENOMIC DNA]</scope>
    <source>
        <strain evidence="2">CGMCC 1.10118</strain>
    </source>
</reference>
<dbReference type="AlphaFoldDB" id="A0A1H3IUS2"/>
<evidence type="ECO:0000313" key="1">
    <source>
        <dbReference type="EMBL" id="SDY31440.1"/>
    </source>
</evidence>
<dbReference type="EMBL" id="FNPB01000011">
    <property type="protein sequence ID" value="SDY31440.1"/>
    <property type="molecule type" value="Genomic_DNA"/>
</dbReference>
<dbReference type="STRING" id="660517.SAMN04487946_1118"/>
<sequence>MRWTAPKTPGMVGRGREFYVEGTQTIRTEVTPDEIIQHIKKRSPSLKTRYGLEDPVLEETERIDRENPEEDGLPKRKAYTETLPWKTYYATEEEWSALYNGDAEAVTSADTAFGTPTCPHDAPVRSRI</sequence>
<organism evidence="1 2">
    <name type="scientific">Halobellus clavatus</name>
    <dbReference type="NCBI Taxonomy" id="660517"/>
    <lineage>
        <taxon>Archaea</taxon>
        <taxon>Methanobacteriati</taxon>
        <taxon>Methanobacteriota</taxon>
        <taxon>Stenosarchaea group</taxon>
        <taxon>Halobacteria</taxon>
        <taxon>Halobacteriales</taxon>
        <taxon>Haloferacaceae</taxon>
        <taxon>Halobellus</taxon>
    </lineage>
</organism>
<name>A0A1H3IUS2_9EURY</name>
<gene>
    <name evidence="1" type="ORF">SAMN04487946_1118</name>
</gene>